<name>A0ABR9S1C5_9BURK</name>
<accession>A0ABR9S1C5</accession>
<evidence type="ECO:0000313" key="2">
    <source>
        <dbReference type="EMBL" id="MBE7367314.1"/>
    </source>
</evidence>
<dbReference type="PROSITE" id="PS51318">
    <property type="entry name" value="TAT"/>
    <property type="match status" value="1"/>
</dbReference>
<protein>
    <submittedName>
        <fullName evidence="2">Esterase-like activity of phytase family protein</fullName>
    </submittedName>
</protein>
<evidence type="ECO:0000313" key="3">
    <source>
        <dbReference type="Proteomes" id="UP000806285"/>
    </source>
</evidence>
<dbReference type="InterPro" id="IPR006311">
    <property type="entry name" value="TAT_signal"/>
</dbReference>
<dbReference type="PANTHER" id="PTHR37957:SF1">
    <property type="entry name" value="PHYTASE-LIKE DOMAIN-CONTAINING PROTEIN"/>
    <property type="match status" value="1"/>
</dbReference>
<dbReference type="PANTHER" id="PTHR37957">
    <property type="entry name" value="BLR7070 PROTEIN"/>
    <property type="match status" value="1"/>
</dbReference>
<reference evidence="2 3" key="1">
    <citation type="submission" date="2020-10" db="EMBL/GenBank/DDBJ databases">
        <title>Ramlibacter sp. HM2 16S ribosomal RNA gene Genome sequencing and assembly.</title>
        <authorList>
            <person name="Kang M."/>
        </authorList>
    </citation>
    <scope>NUCLEOTIDE SEQUENCE [LARGE SCALE GENOMIC DNA]</scope>
    <source>
        <strain evidence="2 3">HM2</strain>
    </source>
</reference>
<dbReference type="RefSeq" id="WP_193675931.1">
    <property type="nucleotide sequence ID" value="NZ_JADDIV010000002.1"/>
</dbReference>
<dbReference type="Proteomes" id="UP000806285">
    <property type="component" value="Unassembled WGS sequence"/>
</dbReference>
<proteinExistence type="predicted"/>
<dbReference type="EMBL" id="JADDIV010000002">
    <property type="protein sequence ID" value="MBE7367314.1"/>
    <property type="molecule type" value="Genomic_DNA"/>
</dbReference>
<gene>
    <name evidence="2" type="ORF">IM787_07050</name>
</gene>
<sequence>MALPPSPALPSRRAVLRAGGAACVLSAMGCMPRQDAPAVPSGPSRLRLLAETRLPHGLRVQGTTVGGLSAIDHDPATGAWVALSDDRSELQPARFYRLAVTLSAATLVVEVTESVTLLQANGQPFPPRRAGGEVVDPEGMRLLPGGRGVLWCSEGEERVHQPPTVREARLDGTHVRDLPVPALLQFTRPGTGARVNQALEGLALTPDARFAWAAMEGPLHQDGPEPGVGRPGGPCRLTAFDLSSGRAVRQVAYLPDAVPLPPVVPGGYADNGISEVLMLDGARMLVLERAYSMGAGNSLRLYEIDTRSGSDTLALERLREGSYHPAPKRLVADFAHLGLSLLDNTEGMCWGPRLPNGRRTLVVVSEDNFSARQVTQFAAFEYLESP</sequence>
<keyword evidence="3" id="KW-1185">Reference proteome</keyword>
<evidence type="ECO:0000259" key="1">
    <source>
        <dbReference type="Pfam" id="PF13449"/>
    </source>
</evidence>
<organism evidence="2 3">
    <name type="scientific">Ramlibacter pallidus</name>
    <dbReference type="NCBI Taxonomy" id="2780087"/>
    <lineage>
        <taxon>Bacteria</taxon>
        <taxon>Pseudomonadati</taxon>
        <taxon>Pseudomonadota</taxon>
        <taxon>Betaproteobacteria</taxon>
        <taxon>Burkholderiales</taxon>
        <taxon>Comamonadaceae</taxon>
        <taxon>Ramlibacter</taxon>
    </lineage>
</organism>
<dbReference type="Pfam" id="PF13449">
    <property type="entry name" value="Phytase-like"/>
    <property type="match status" value="1"/>
</dbReference>
<comment type="caution">
    <text evidence="2">The sequence shown here is derived from an EMBL/GenBank/DDBJ whole genome shotgun (WGS) entry which is preliminary data.</text>
</comment>
<dbReference type="InterPro" id="IPR027372">
    <property type="entry name" value="Phytase-like_dom"/>
</dbReference>
<feature type="domain" description="Phytase-like" evidence="1">
    <location>
        <begin position="63"/>
        <end position="369"/>
    </location>
</feature>